<comment type="caution">
    <text evidence="6">The sequence shown here is derived from an EMBL/GenBank/DDBJ whole genome shotgun (WGS) entry which is preliminary data.</text>
</comment>
<proteinExistence type="inferred from homology"/>
<keyword evidence="7" id="KW-1185">Reference proteome</keyword>
<dbReference type="Proteomes" id="UP001500540">
    <property type="component" value="Unassembled WGS sequence"/>
</dbReference>
<accession>A0ABP7GWU8</accession>
<keyword evidence="4" id="KW-0804">Transcription</keyword>
<dbReference type="Gene3D" id="1.10.10.10">
    <property type="entry name" value="Winged helix-like DNA-binding domain superfamily/Winged helix DNA-binding domain"/>
    <property type="match status" value="1"/>
</dbReference>
<reference evidence="7" key="1">
    <citation type="journal article" date="2019" name="Int. J. Syst. Evol. Microbiol.">
        <title>The Global Catalogue of Microorganisms (GCM) 10K type strain sequencing project: providing services to taxonomists for standard genome sequencing and annotation.</title>
        <authorList>
            <consortium name="The Broad Institute Genomics Platform"/>
            <consortium name="The Broad Institute Genome Sequencing Center for Infectious Disease"/>
            <person name="Wu L."/>
            <person name="Ma J."/>
        </authorList>
    </citation>
    <scope>NUCLEOTIDE SEQUENCE [LARGE SCALE GENOMIC DNA]</scope>
    <source>
        <strain evidence="7">JCM 16950</strain>
    </source>
</reference>
<evidence type="ECO:0000259" key="5">
    <source>
        <dbReference type="PROSITE" id="PS50931"/>
    </source>
</evidence>
<evidence type="ECO:0000313" key="6">
    <source>
        <dbReference type="EMBL" id="GAA3772961.1"/>
    </source>
</evidence>
<evidence type="ECO:0000313" key="7">
    <source>
        <dbReference type="Proteomes" id="UP001500540"/>
    </source>
</evidence>
<dbReference type="SUPFAM" id="SSF46785">
    <property type="entry name" value="Winged helix' DNA-binding domain"/>
    <property type="match status" value="1"/>
</dbReference>
<name>A0ABP7GWU8_9MICO</name>
<dbReference type="SUPFAM" id="SSF53850">
    <property type="entry name" value="Periplasmic binding protein-like II"/>
    <property type="match status" value="1"/>
</dbReference>
<dbReference type="RefSeq" id="WP_344784344.1">
    <property type="nucleotide sequence ID" value="NZ_BAABAF010000009.1"/>
</dbReference>
<gene>
    <name evidence="6" type="ORF">GCM10022240_26170</name>
</gene>
<evidence type="ECO:0000256" key="1">
    <source>
        <dbReference type="ARBA" id="ARBA00009437"/>
    </source>
</evidence>
<dbReference type="Pfam" id="PF03466">
    <property type="entry name" value="LysR_substrate"/>
    <property type="match status" value="1"/>
</dbReference>
<dbReference type="Pfam" id="PF00126">
    <property type="entry name" value="HTH_1"/>
    <property type="match status" value="1"/>
</dbReference>
<dbReference type="Gene3D" id="3.40.190.10">
    <property type="entry name" value="Periplasmic binding protein-like II"/>
    <property type="match status" value="2"/>
</dbReference>
<protein>
    <submittedName>
        <fullName evidence="6">LysR family transcriptional regulator</fullName>
    </submittedName>
</protein>
<comment type="similarity">
    <text evidence="1">Belongs to the LysR transcriptional regulatory family.</text>
</comment>
<dbReference type="InterPro" id="IPR000847">
    <property type="entry name" value="LysR_HTH_N"/>
</dbReference>
<dbReference type="InterPro" id="IPR036388">
    <property type="entry name" value="WH-like_DNA-bd_sf"/>
</dbReference>
<dbReference type="EMBL" id="BAABAF010000009">
    <property type="protein sequence ID" value="GAA3772961.1"/>
    <property type="molecule type" value="Genomic_DNA"/>
</dbReference>
<keyword evidence="3" id="KW-0238">DNA-binding</keyword>
<sequence length="303" mass="32391">MLNTTIRQLEYFVATADAGTVSGGAMRCSASQAAVSTALRELEKSLAVQLFVRRTARGVTLTASGARVLGVARRILGDTSELEELARAEHDDVVGPVRLACTSALSPRVLPVLAAACARRYPRVALQLTDGLAESVQSLVLRGEADACLLYRRQLVPELDGHSIHTIEPYIVVAADHRLAERGSASLRELADEPLILVDATGSRRAIENVIAEAGVAIHPGWSFTNPETVRAMVARGLGYSVFSGRPISTETFDGGRVAYLRIADEVSANEIILALPRGQQPNARLAAVEQLLTTDELRASFG</sequence>
<dbReference type="PANTHER" id="PTHR30419">
    <property type="entry name" value="HTH-TYPE TRANSCRIPTIONAL REGULATOR YBHD"/>
    <property type="match status" value="1"/>
</dbReference>
<dbReference type="InterPro" id="IPR005119">
    <property type="entry name" value="LysR_subst-bd"/>
</dbReference>
<organism evidence="6 7">
    <name type="scientific">Microbacterium kribbense</name>
    <dbReference type="NCBI Taxonomy" id="433645"/>
    <lineage>
        <taxon>Bacteria</taxon>
        <taxon>Bacillati</taxon>
        <taxon>Actinomycetota</taxon>
        <taxon>Actinomycetes</taxon>
        <taxon>Micrococcales</taxon>
        <taxon>Microbacteriaceae</taxon>
        <taxon>Microbacterium</taxon>
    </lineage>
</organism>
<dbReference type="PROSITE" id="PS50931">
    <property type="entry name" value="HTH_LYSR"/>
    <property type="match status" value="1"/>
</dbReference>
<feature type="domain" description="HTH lysR-type" evidence="5">
    <location>
        <begin position="4"/>
        <end position="62"/>
    </location>
</feature>
<dbReference type="InterPro" id="IPR050950">
    <property type="entry name" value="HTH-type_LysR_regulators"/>
</dbReference>
<evidence type="ECO:0000256" key="4">
    <source>
        <dbReference type="ARBA" id="ARBA00023163"/>
    </source>
</evidence>
<dbReference type="InterPro" id="IPR036390">
    <property type="entry name" value="WH_DNA-bd_sf"/>
</dbReference>
<evidence type="ECO:0000256" key="3">
    <source>
        <dbReference type="ARBA" id="ARBA00023125"/>
    </source>
</evidence>
<keyword evidence="2" id="KW-0805">Transcription regulation</keyword>
<evidence type="ECO:0000256" key="2">
    <source>
        <dbReference type="ARBA" id="ARBA00023015"/>
    </source>
</evidence>